<evidence type="ECO:0000313" key="7">
    <source>
        <dbReference type="Proteomes" id="UP001596012"/>
    </source>
</evidence>
<proteinExistence type="inferred from homology"/>
<evidence type="ECO:0000256" key="4">
    <source>
        <dbReference type="SAM" id="SignalP"/>
    </source>
</evidence>
<keyword evidence="1 4" id="KW-0732">Signal</keyword>
<dbReference type="InterPro" id="IPR058644">
    <property type="entry name" value="Mtb12-like_C"/>
</dbReference>
<dbReference type="Pfam" id="PF26580">
    <property type="entry name" value="Mtb12_C"/>
    <property type="match status" value="1"/>
</dbReference>
<evidence type="ECO:0000259" key="5">
    <source>
        <dbReference type="Pfam" id="PF26580"/>
    </source>
</evidence>
<keyword evidence="7" id="KW-1185">Reference proteome</keyword>
<gene>
    <name evidence="6" type="ORF">ACFPH6_22820</name>
</gene>
<evidence type="ECO:0000256" key="2">
    <source>
        <dbReference type="ARBA" id="ARBA00093774"/>
    </source>
</evidence>
<dbReference type="PROSITE" id="PS51257">
    <property type="entry name" value="PROKAR_LIPOPROTEIN"/>
    <property type="match status" value="1"/>
</dbReference>
<organism evidence="6 7">
    <name type="scientific">Streptomyces xiangluensis</name>
    <dbReference type="NCBI Taxonomy" id="2665720"/>
    <lineage>
        <taxon>Bacteria</taxon>
        <taxon>Bacillati</taxon>
        <taxon>Actinomycetota</taxon>
        <taxon>Actinomycetes</taxon>
        <taxon>Kitasatosporales</taxon>
        <taxon>Streptomycetaceae</taxon>
        <taxon>Streptomyces</taxon>
    </lineage>
</organism>
<dbReference type="Proteomes" id="UP001596012">
    <property type="component" value="Unassembled WGS sequence"/>
</dbReference>
<feature type="signal peptide" evidence="4">
    <location>
        <begin position="1"/>
        <end position="23"/>
    </location>
</feature>
<feature type="compositionally biased region" description="Low complexity" evidence="3">
    <location>
        <begin position="40"/>
        <end position="55"/>
    </location>
</feature>
<evidence type="ECO:0000313" key="6">
    <source>
        <dbReference type="EMBL" id="MFC4467325.1"/>
    </source>
</evidence>
<dbReference type="RefSeq" id="WP_386344565.1">
    <property type="nucleotide sequence ID" value="NZ_JBHSFG010000037.1"/>
</dbReference>
<feature type="region of interest" description="Disordered" evidence="3">
    <location>
        <begin position="27"/>
        <end position="55"/>
    </location>
</feature>
<evidence type="ECO:0000256" key="3">
    <source>
        <dbReference type="SAM" id="MobiDB-lite"/>
    </source>
</evidence>
<name>A0ABV8YS76_9ACTN</name>
<comment type="caution">
    <text evidence="6">The sequence shown here is derived from an EMBL/GenBank/DDBJ whole genome shotgun (WGS) entry which is preliminary data.</text>
</comment>
<feature type="domain" description="Low molecular weight antigen MTB12-like C-terminal" evidence="5">
    <location>
        <begin position="59"/>
        <end position="165"/>
    </location>
</feature>
<feature type="chain" id="PRO_5046674003" description="Low molecular weight antigen MTB12-like C-terminal domain-containing protein" evidence="4">
    <location>
        <begin position="24"/>
        <end position="174"/>
    </location>
</feature>
<accession>A0ABV8YS76</accession>
<evidence type="ECO:0000256" key="1">
    <source>
        <dbReference type="ARBA" id="ARBA00022729"/>
    </source>
</evidence>
<sequence>MTRRRSVCMVASVAAATVMLAGACGNDDGNPAEPSPLPPAATTRTSPPPATATAPGDLAAATAEVETNWARFFHPRTPVKERTALLKDGEQLAPMVAAFAAHPRYGQAQAEVEQVVFATATTADVTYTLSLPGRALPSILGNAVLEDGTWKVSVPTFCARAQVAGDIALADRCR</sequence>
<comment type="similarity">
    <text evidence="2">Belongs to the MTB12 family.</text>
</comment>
<protein>
    <recommendedName>
        <fullName evidence="5">Low molecular weight antigen MTB12-like C-terminal domain-containing protein</fullName>
    </recommendedName>
</protein>
<reference evidence="7" key="1">
    <citation type="journal article" date="2019" name="Int. J. Syst. Evol. Microbiol.">
        <title>The Global Catalogue of Microorganisms (GCM) 10K type strain sequencing project: providing services to taxonomists for standard genome sequencing and annotation.</title>
        <authorList>
            <consortium name="The Broad Institute Genomics Platform"/>
            <consortium name="The Broad Institute Genome Sequencing Center for Infectious Disease"/>
            <person name="Wu L."/>
            <person name="Ma J."/>
        </authorList>
    </citation>
    <scope>NUCLEOTIDE SEQUENCE [LARGE SCALE GENOMIC DNA]</scope>
    <source>
        <strain evidence="7">DT43</strain>
    </source>
</reference>
<dbReference type="EMBL" id="JBHSFG010000037">
    <property type="protein sequence ID" value="MFC4467325.1"/>
    <property type="molecule type" value="Genomic_DNA"/>
</dbReference>